<evidence type="ECO:0000313" key="1">
    <source>
        <dbReference type="EMBL" id="KRM44581.1"/>
    </source>
</evidence>
<dbReference type="AlphaFoldDB" id="A0A0R1YRS6"/>
<dbReference type="Proteomes" id="UP000051957">
    <property type="component" value="Unassembled WGS sequence"/>
</dbReference>
<evidence type="ECO:0000313" key="2">
    <source>
        <dbReference type="Proteomes" id="UP000051957"/>
    </source>
</evidence>
<sequence>MDKITHFNYVPNQKGTVSGMFFELLGKETFPNLRILQHGYSNIYDLYAQIKTTKKTDDIILEFKLHVKDFIQDIVKGTKKWSDVNYLVVFDFTATDEQYVMEQGFSVAKEENLLDDHLFACASIDSQANEPIYIISIKDILNRNTAKLRK</sequence>
<protein>
    <submittedName>
        <fullName evidence="1">Uncharacterized protein</fullName>
    </submittedName>
</protein>
<proteinExistence type="predicted"/>
<dbReference type="EMBL" id="AZGK01000026">
    <property type="protein sequence ID" value="KRM44581.1"/>
    <property type="molecule type" value="Genomic_DNA"/>
</dbReference>
<comment type="caution">
    <text evidence="1">The sequence shown here is derived from an EMBL/GenBank/DDBJ whole genome shotgun (WGS) entry which is preliminary data.</text>
</comment>
<dbReference type="RefSeq" id="WP_057911375.1">
    <property type="nucleotide sequence ID" value="NZ_AZGK01000026.1"/>
</dbReference>
<accession>A0A0R1YRS6</accession>
<organism evidence="1 2">
    <name type="scientific">Lentilactobacillus parabuchneri DSM 5707 = NBRC 107865</name>
    <dbReference type="NCBI Taxonomy" id="1423784"/>
    <lineage>
        <taxon>Bacteria</taxon>
        <taxon>Bacillati</taxon>
        <taxon>Bacillota</taxon>
        <taxon>Bacilli</taxon>
        <taxon>Lactobacillales</taxon>
        <taxon>Lactobacillaceae</taxon>
        <taxon>Lentilactobacillus</taxon>
    </lineage>
</organism>
<reference evidence="1 2" key="1">
    <citation type="journal article" date="2015" name="Genome Announc.">
        <title>Expanding the biotechnology potential of lactobacilli through comparative genomics of 213 strains and associated genera.</title>
        <authorList>
            <person name="Sun Z."/>
            <person name="Harris H.M."/>
            <person name="McCann A."/>
            <person name="Guo C."/>
            <person name="Argimon S."/>
            <person name="Zhang W."/>
            <person name="Yang X."/>
            <person name="Jeffery I.B."/>
            <person name="Cooney J.C."/>
            <person name="Kagawa T.F."/>
            <person name="Liu W."/>
            <person name="Song Y."/>
            <person name="Salvetti E."/>
            <person name="Wrobel A."/>
            <person name="Rasinkangas P."/>
            <person name="Parkhill J."/>
            <person name="Rea M.C."/>
            <person name="O'Sullivan O."/>
            <person name="Ritari J."/>
            <person name="Douillard F.P."/>
            <person name="Paul Ross R."/>
            <person name="Yang R."/>
            <person name="Briner A.E."/>
            <person name="Felis G.E."/>
            <person name="de Vos W.M."/>
            <person name="Barrangou R."/>
            <person name="Klaenhammer T.R."/>
            <person name="Caufield P.W."/>
            <person name="Cui Y."/>
            <person name="Zhang H."/>
            <person name="O'Toole P.W."/>
        </authorList>
    </citation>
    <scope>NUCLEOTIDE SEQUENCE [LARGE SCALE GENOMIC DNA]</scope>
    <source>
        <strain evidence="1 2">DSM 5707</strain>
    </source>
</reference>
<name>A0A0R1YRS6_9LACO</name>
<gene>
    <name evidence="1" type="ORF">FC51_GL001359</name>
</gene>
<dbReference type="PATRIC" id="fig|1423784.4.peg.1385"/>